<accession>A0A9D4L6J4</accession>
<feature type="region of interest" description="Disordered" evidence="1">
    <location>
        <begin position="792"/>
        <end position="811"/>
    </location>
</feature>
<feature type="compositionally biased region" description="Low complexity" evidence="1">
    <location>
        <begin position="100"/>
        <end position="115"/>
    </location>
</feature>
<comment type="caution">
    <text evidence="2">The sequence shown here is derived from an EMBL/GenBank/DDBJ whole genome shotgun (WGS) entry which is preliminary data.</text>
</comment>
<organism evidence="2 3">
    <name type="scientific">Dreissena polymorpha</name>
    <name type="common">Zebra mussel</name>
    <name type="synonym">Mytilus polymorpha</name>
    <dbReference type="NCBI Taxonomy" id="45954"/>
    <lineage>
        <taxon>Eukaryota</taxon>
        <taxon>Metazoa</taxon>
        <taxon>Spiralia</taxon>
        <taxon>Lophotrochozoa</taxon>
        <taxon>Mollusca</taxon>
        <taxon>Bivalvia</taxon>
        <taxon>Autobranchia</taxon>
        <taxon>Heteroconchia</taxon>
        <taxon>Euheterodonta</taxon>
        <taxon>Imparidentia</taxon>
        <taxon>Neoheterodontei</taxon>
        <taxon>Myida</taxon>
        <taxon>Dreissenoidea</taxon>
        <taxon>Dreissenidae</taxon>
        <taxon>Dreissena</taxon>
    </lineage>
</organism>
<protein>
    <submittedName>
        <fullName evidence="2">Uncharacterized protein</fullName>
    </submittedName>
</protein>
<feature type="compositionally biased region" description="Basic residues" evidence="1">
    <location>
        <begin position="130"/>
        <end position="146"/>
    </location>
</feature>
<sequence>MPVLDPVTSPESPKGTSPYPGPSGSLKKNKLAGKVKSPAALSPVPKTSPVCQSAKQPKRRYRKRCASPAFTSPPKLKKVCTGTGKAGETDAAGGDINVTSSTAEQSSSPSSSEGEIPLAWMKIEEERKQNKMKKRKYKTKWSKTKSVKSVTNGQGLEAPALNADSTANSYMAEAETSTQLALEAKISQKDSTPGNGILSSTKQKRKQMSLGAPLVVSDKMFRPGPASKTKRKSLDEDKKQTLLTNWFTKVQQKNKETPPKTRAGVVKLKPNELKPTKPVLIEWKGKQLVILSPKVLLKRNEIFDKFKPRNLDIDMNDRKGCIDSNKEISMLACLESDVRLTRKRLDLGLQESGDWTEIEIPILSKPKSLEMDKTGSKGLFEKEVELLASLDIEKRITRKMLDSEMPTLTALCHDQKEMSPQKPKRKRKKHKVVSKEPSLFPEMEILNEDKNSVDNKSIGALENKAEKVLGKNVDLAQKNNRLIVPAETVHNAKEQFPKLKSLEKDKLSLNCGADNKKNAGSNFARKGLDGSTKTLSLPHTPPAKKSEQFVYPDRSKSDSKKEAILLSQNISFVLPKSFSFIHDSPAKNLRMRKTPEAIAQESSLELFNKTEVKIKTETTEMEIKLPIDANRGIPNLCVAEPMAHKNKSQDISGRDSPSKNLRKRSHISYSVTSPRLTKRQENMSGLPVKRMENEDQQKRTVQWYCEGTRQIDTVHFESENVCPNIQLSNHQNELHMLKMPLESSDQTKKCIPYSSVSLSPDSENGDKSSDCKTAMNLSPSYFTKFRGTDSKALDNSGTSTSSEGEEIAGIENVPKEFSARRHIKALSDLHKSYMNSLSPDRFILDF</sequence>
<feature type="region of interest" description="Disordered" evidence="1">
    <location>
        <begin position="415"/>
        <end position="434"/>
    </location>
</feature>
<proteinExistence type="predicted"/>
<feature type="region of interest" description="Disordered" evidence="1">
    <location>
        <begin position="643"/>
        <end position="685"/>
    </location>
</feature>
<evidence type="ECO:0000313" key="3">
    <source>
        <dbReference type="Proteomes" id="UP000828390"/>
    </source>
</evidence>
<feature type="compositionally biased region" description="Basic residues" evidence="1">
    <location>
        <begin position="56"/>
        <end position="65"/>
    </location>
</feature>
<feature type="compositionally biased region" description="Basic residues" evidence="1">
    <location>
        <begin position="422"/>
        <end position="432"/>
    </location>
</feature>
<name>A0A9D4L6J4_DREPO</name>
<gene>
    <name evidence="2" type="ORF">DPMN_094892</name>
</gene>
<dbReference type="AlphaFoldDB" id="A0A9D4L6J4"/>
<reference evidence="2" key="1">
    <citation type="journal article" date="2019" name="bioRxiv">
        <title>The Genome of the Zebra Mussel, Dreissena polymorpha: A Resource for Invasive Species Research.</title>
        <authorList>
            <person name="McCartney M.A."/>
            <person name="Auch B."/>
            <person name="Kono T."/>
            <person name="Mallez S."/>
            <person name="Zhang Y."/>
            <person name="Obille A."/>
            <person name="Becker A."/>
            <person name="Abrahante J.E."/>
            <person name="Garbe J."/>
            <person name="Badalamenti J.P."/>
            <person name="Herman A."/>
            <person name="Mangelson H."/>
            <person name="Liachko I."/>
            <person name="Sullivan S."/>
            <person name="Sone E.D."/>
            <person name="Koren S."/>
            <person name="Silverstein K.A.T."/>
            <person name="Beckman K.B."/>
            <person name="Gohl D.M."/>
        </authorList>
    </citation>
    <scope>NUCLEOTIDE SEQUENCE</scope>
    <source>
        <strain evidence="2">Duluth1</strain>
        <tissue evidence="2">Whole animal</tissue>
    </source>
</reference>
<feature type="region of interest" description="Disordered" evidence="1">
    <location>
        <begin position="1"/>
        <end position="153"/>
    </location>
</feature>
<keyword evidence="3" id="KW-1185">Reference proteome</keyword>
<dbReference type="Proteomes" id="UP000828390">
    <property type="component" value="Unassembled WGS sequence"/>
</dbReference>
<feature type="region of interest" description="Disordered" evidence="1">
    <location>
        <begin position="513"/>
        <end position="554"/>
    </location>
</feature>
<dbReference type="EMBL" id="JAIWYP010000003">
    <property type="protein sequence ID" value="KAH3852385.1"/>
    <property type="molecule type" value="Genomic_DNA"/>
</dbReference>
<reference evidence="2" key="2">
    <citation type="submission" date="2020-11" db="EMBL/GenBank/DDBJ databases">
        <authorList>
            <person name="McCartney M.A."/>
            <person name="Auch B."/>
            <person name="Kono T."/>
            <person name="Mallez S."/>
            <person name="Becker A."/>
            <person name="Gohl D.M."/>
            <person name="Silverstein K.A.T."/>
            <person name="Koren S."/>
            <person name="Bechman K.B."/>
            <person name="Herman A."/>
            <person name="Abrahante J.E."/>
            <person name="Garbe J."/>
        </authorList>
    </citation>
    <scope>NUCLEOTIDE SEQUENCE</scope>
    <source>
        <strain evidence="2">Duluth1</strain>
        <tissue evidence="2">Whole animal</tissue>
    </source>
</reference>
<evidence type="ECO:0000256" key="1">
    <source>
        <dbReference type="SAM" id="MobiDB-lite"/>
    </source>
</evidence>
<evidence type="ECO:0000313" key="2">
    <source>
        <dbReference type="EMBL" id="KAH3852385.1"/>
    </source>
</evidence>